<organism evidence="2 3">
    <name type="scientific">Lepidopterella palustris CBS 459.81</name>
    <dbReference type="NCBI Taxonomy" id="1314670"/>
    <lineage>
        <taxon>Eukaryota</taxon>
        <taxon>Fungi</taxon>
        <taxon>Dikarya</taxon>
        <taxon>Ascomycota</taxon>
        <taxon>Pezizomycotina</taxon>
        <taxon>Dothideomycetes</taxon>
        <taxon>Pleosporomycetidae</taxon>
        <taxon>Mytilinidiales</taxon>
        <taxon>Argynnaceae</taxon>
        <taxon>Lepidopterella</taxon>
    </lineage>
</organism>
<evidence type="ECO:0000313" key="3">
    <source>
        <dbReference type="Proteomes" id="UP000250266"/>
    </source>
</evidence>
<reference evidence="2 3" key="1">
    <citation type="journal article" date="2016" name="Nat. Commun.">
        <title>Ectomycorrhizal ecology is imprinted in the genome of the dominant symbiotic fungus Cenococcum geophilum.</title>
        <authorList>
            <consortium name="DOE Joint Genome Institute"/>
            <person name="Peter M."/>
            <person name="Kohler A."/>
            <person name="Ohm R.A."/>
            <person name="Kuo A."/>
            <person name="Krutzmann J."/>
            <person name="Morin E."/>
            <person name="Arend M."/>
            <person name="Barry K.W."/>
            <person name="Binder M."/>
            <person name="Choi C."/>
            <person name="Clum A."/>
            <person name="Copeland A."/>
            <person name="Grisel N."/>
            <person name="Haridas S."/>
            <person name="Kipfer T."/>
            <person name="LaButti K."/>
            <person name="Lindquist E."/>
            <person name="Lipzen A."/>
            <person name="Maire R."/>
            <person name="Meier B."/>
            <person name="Mihaltcheva S."/>
            <person name="Molinier V."/>
            <person name="Murat C."/>
            <person name="Poggeler S."/>
            <person name="Quandt C.A."/>
            <person name="Sperisen C."/>
            <person name="Tritt A."/>
            <person name="Tisserant E."/>
            <person name="Crous P.W."/>
            <person name="Henrissat B."/>
            <person name="Nehls U."/>
            <person name="Egli S."/>
            <person name="Spatafora J.W."/>
            <person name="Grigoriev I.V."/>
            <person name="Martin F.M."/>
        </authorList>
    </citation>
    <scope>NUCLEOTIDE SEQUENCE [LARGE SCALE GENOMIC DNA]</scope>
    <source>
        <strain evidence="2 3">CBS 459.81</strain>
    </source>
</reference>
<feature type="region of interest" description="Disordered" evidence="1">
    <location>
        <begin position="26"/>
        <end position="54"/>
    </location>
</feature>
<keyword evidence="3" id="KW-1185">Reference proteome</keyword>
<dbReference type="AlphaFoldDB" id="A0A8E2J832"/>
<evidence type="ECO:0000313" key="2">
    <source>
        <dbReference type="EMBL" id="OCK72989.1"/>
    </source>
</evidence>
<proteinExistence type="predicted"/>
<dbReference type="Proteomes" id="UP000250266">
    <property type="component" value="Unassembled WGS sequence"/>
</dbReference>
<sequence length="54" mass="5784">MFSRKPSNGDLGAESLKVGKYKAIEPAAYSPEPNNEDLNAESLEVGDNEPAADF</sequence>
<gene>
    <name evidence="2" type="ORF">K432DRAFT_411130</name>
</gene>
<accession>A0A8E2J832</accession>
<dbReference type="EMBL" id="KV746087">
    <property type="protein sequence ID" value="OCK72989.1"/>
    <property type="molecule type" value="Genomic_DNA"/>
</dbReference>
<evidence type="ECO:0000256" key="1">
    <source>
        <dbReference type="SAM" id="MobiDB-lite"/>
    </source>
</evidence>
<name>A0A8E2J832_9PEZI</name>
<feature type="compositionally biased region" description="Acidic residues" evidence="1">
    <location>
        <begin position="34"/>
        <end position="54"/>
    </location>
</feature>
<protein>
    <submittedName>
        <fullName evidence="2">Uncharacterized protein</fullName>
    </submittedName>
</protein>